<accession>A0A067CK28</accession>
<proteinExistence type="predicted"/>
<name>A0A067CK28_SAPPC</name>
<dbReference type="EMBL" id="KK583219">
    <property type="protein sequence ID" value="KDO27147.1"/>
    <property type="molecule type" value="Genomic_DNA"/>
</dbReference>
<evidence type="ECO:0000256" key="1">
    <source>
        <dbReference type="SAM" id="MobiDB-lite"/>
    </source>
</evidence>
<protein>
    <submittedName>
        <fullName evidence="2">Uncharacterized protein</fullName>
    </submittedName>
</protein>
<reference evidence="2 3" key="1">
    <citation type="journal article" date="2013" name="PLoS Genet.">
        <title>Distinctive expansion of potential virulence genes in the genome of the oomycete fish pathogen Saprolegnia parasitica.</title>
        <authorList>
            <person name="Jiang R.H."/>
            <person name="de Bruijn I."/>
            <person name="Haas B.J."/>
            <person name="Belmonte R."/>
            <person name="Lobach L."/>
            <person name="Christie J."/>
            <person name="van den Ackerveken G."/>
            <person name="Bottin A."/>
            <person name="Bulone V."/>
            <person name="Diaz-Moreno S.M."/>
            <person name="Dumas B."/>
            <person name="Fan L."/>
            <person name="Gaulin E."/>
            <person name="Govers F."/>
            <person name="Grenville-Briggs L.J."/>
            <person name="Horner N.R."/>
            <person name="Levin J.Z."/>
            <person name="Mammella M."/>
            <person name="Meijer H.J."/>
            <person name="Morris P."/>
            <person name="Nusbaum C."/>
            <person name="Oome S."/>
            <person name="Phillips A.J."/>
            <person name="van Rooyen D."/>
            <person name="Rzeszutek E."/>
            <person name="Saraiva M."/>
            <person name="Secombes C.J."/>
            <person name="Seidl M.F."/>
            <person name="Snel B."/>
            <person name="Stassen J.H."/>
            <person name="Sykes S."/>
            <person name="Tripathy S."/>
            <person name="van den Berg H."/>
            <person name="Vega-Arreguin J.C."/>
            <person name="Wawra S."/>
            <person name="Young S.K."/>
            <person name="Zeng Q."/>
            <person name="Dieguez-Uribeondo J."/>
            <person name="Russ C."/>
            <person name="Tyler B.M."/>
            <person name="van West P."/>
        </authorList>
    </citation>
    <scope>NUCLEOTIDE SEQUENCE [LARGE SCALE GENOMIC DNA]</scope>
    <source>
        <strain evidence="2 3">CBS 223.65</strain>
    </source>
</reference>
<feature type="compositionally biased region" description="Polar residues" evidence="1">
    <location>
        <begin position="8"/>
        <end position="20"/>
    </location>
</feature>
<dbReference type="KEGG" id="spar:SPRG_20460"/>
<keyword evidence="3" id="KW-1185">Reference proteome</keyword>
<dbReference type="AlphaFoldDB" id="A0A067CK28"/>
<dbReference type="Proteomes" id="UP000030745">
    <property type="component" value="Unassembled WGS sequence"/>
</dbReference>
<feature type="region of interest" description="Disordered" evidence="1">
    <location>
        <begin position="33"/>
        <end position="62"/>
    </location>
</feature>
<sequence length="62" mass="6924">MMRAMSRDVSSSKLTLQALPTRQGMAPTWIQAARRKRKTPRLVGGCLDGDSKGQGRLRALRR</sequence>
<evidence type="ECO:0000313" key="3">
    <source>
        <dbReference type="Proteomes" id="UP000030745"/>
    </source>
</evidence>
<dbReference type="GeneID" id="24141582"/>
<evidence type="ECO:0000313" key="2">
    <source>
        <dbReference type="EMBL" id="KDO27147.1"/>
    </source>
</evidence>
<feature type="region of interest" description="Disordered" evidence="1">
    <location>
        <begin position="1"/>
        <end position="20"/>
    </location>
</feature>
<gene>
    <name evidence="2" type="ORF">SPRG_20460</name>
</gene>
<organism evidence="2 3">
    <name type="scientific">Saprolegnia parasitica (strain CBS 223.65)</name>
    <dbReference type="NCBI Taxonomy" id="695850"/>
    <lineage>
        <taxon>Eukaryota</taxon>
        <taxon>Sar</taxon>
        <taxon>Stramenopiles</taxon>
        <taxon>Oomycota</taxon>
        <taxon>Saprolegniomycetes</taxon>
        <taxon>Saprolegniales</taxon>
        <taxon>Saprolegniaceae</taxon>
        <taxon>Saprolegnia</taxon>
    </lineage>
</organism>
<dbReference type="RefSeq" id="XP_012202265.1">
    <property type="nucleotide sequence ID" value="XM_012346875.1"/>
</dbReference>
<dbReference type="VEuPathDB" id="FungiDB:SPRG_20460"/>